<evidence type="ECO:0000256" key="10">
    <source>
        <dbReference type="RuleBase" id="RU363035"/>
    </source>
</evidence>
<comment type="catalytic activity">
    <reaction evidence="9">
        <text>tRNA(Ile) + L-isoleucine + ATP = L-isoleucyl-tRNA(Ile) + AMP + diphosphate</text>
        <dbReference type="Rhea" id="RHEA:11060"/>
        <dbReference type="Rhea" id="RHEA-COMP:9666"/>
        <dbReference type="Rhea" id="RHEA-COMP:9695"/>
        <dbReference type="ChEBI" id="CHEBI:30616"/>
        <dbReference type="ChEBI" id="CHEBI:33019"/>
        <dbReference type="ChEBI" id="CHEBI:58045"/>
        <dbReference type="ChEBI" id="CHEBI:78442"/>
        <dbReference type="ChEBI" id="CHEBI:78528"/>
        <dbReference type="ChEBI" id="CHEBI:456215"/>
        <dbReference type="EC" id="6.1.1.5"/>
    </reaction>
</comment>
<dbReference type="Pfam" id="PF08264">
    <property type="entry name" value="Anticodon_1"/>
    <property type="match status" value="1"/>
</dbReference>
<evidence type="ECO:0000256" key="2">
    <source>
        <dbReference type="ARBA" id="ARBA00013165"/>
    </source>
</evidence>
<dbReference type="PROSITE" id="PS00178">
    <property type="entry name" value="AA_TRNA_LIGASE_I"/>
    <property type="match status" value="1"/>
</dbReference>
<dbReference type="CDD" id="cd00818">
    <property type="entry name" value="IleRS_core"/>
    <property type="match status" value="1"/>
</dbReference>
<dbReference type="SUPFAM" id="SSF52374">
    <property type="entry name" value="Nucleotidylyl transferase"/>
    <property type="match status" value="1"/>
</dbReference>
<dbReference type="InterPro" id="IPR014729">
    <property type="entry name" value="Rossmann-like_a/b/a_fold"/>
</dbReference>
<evidence type="ECO:0000259" key="11">
    <source>
        <dbReference type="Pfam" id="PF00133"/>
    </source>
</evidence>
<dbReference type="SUPFAM" id="SSF50677">
    <property type="entry name" value="ValRS/IleRS/LeuRS editing domain"/>
    <property type="match status" value="1"/>
</dbReference>
<dbReference type="PANTHER" id="PTHR42780">
    <property type="entry name" value="SOLEUCYL-TRNA SYNTHETASE"/>
    <property type="match status" value="1"/>
</dbReference>
<dbReference type="CDD" id="cd07961">
    <property type="entry name" value="Anticodon_Ia_Ile_ABEc"/>
    <property type="match status" value="1"/>
</dbReference>
<keyword evidence="3 10" id="KW-0436">Ligase</keyword>
<evidence type="ECO:0000256" key="8">
    <source>
        <dbReference type="ARBA" id="ARBA00032665"/>
    </source>
</evidence>
<keyword evidence="6 10" id="KW-0648">Protein biosynthesis</keyword>
<dbReference type="InterPro" id="IPR009008">
    <property type="entry name" value="Val/Leu/Ile-tRNA-synth_edit"/>
</dbReference>
<dbReference type="InterPro" id="IPR009080">
    <property type="entry name" value="tRNAsynth_Ia_anticodon-bd"/>
</dbReference>
<keyword evidence="7 10" id="KW-0030">Aminoacyl-tRNA synthetase</keyword>
<evidence type="ECO:0000256" key="7">
    <source>
        <dbReference type="ARBA" id="ARBA00023146"/>
    </source>
</evidence>
<dbReference type="NCBIfam" id="TIGR00392">
    <property type="entry name" value="ileS"/>
    <property type="match status" value="1"/>
</dbReference>
<proteinExistence type="inferred from homology"/>
<evidence type="ECO:0000256" key="5">
    <source>
        <dbReference type="ARBA" id="ARBA00022840"/>
    </source>
</evidence>
<accession>A0ABR2JUV7</accession>
<dbReference type="Pfam" id="PF00133">
    <property type="entry name" value="tRNA-synt_1"/>
    <property type="match status" value="1"/>
</dbReference>
<gene>
    <name evidence="13" type="ORF">M9Y10_045309</name>
</gene>
<dbReference type="InterPro" id="IPR013155">
    <property type="entry name" value="M/V/L/I-tRNA-synth_anticd-bd"/>
</dbReference>
<evidence type="ECO:0000256" key="6">
    <source>
        <dbReference type="ARBA" id="ARBA00022917"/>
    </source>
</evidence>
<name>A0ABR2JUV7_9EUKA</name>
<sequence>MTFKALNEDKTLPEIEREILQLWYDNNTFQKSLKLSEGRPEFVFYDGPPFATGLPHYGNMLAGTIKDVITRYAHQTGHHVERRFGWDTHGLPIEHEIDKQNKITDRRQILEMGVDVYNEKCRSIVLKFFNEWKRIINRTGRWIDFDNSYKTMDFTYMESLWWVFKQLWDKDLVYRGVKVMPYSTGCKTTLSNSEAGSNYKNVNDPCLTVSFQVEDKDYELVAWTTTPWTLPSNLALAVNPQLTYCIVRDEKSNKKYVIMKDRLCELFDIKKKKGYTIEEEFLGNKLEGIRYKPLFQYFTNWENRGAFRVICANYVSNEDGTGIVHIAPGFGEDDYNACLDAGIIAKDGEVVCPIDDNGCFTSEVSNFEGLYVKEADELIIKHLKKEGRVVKVGTVTHSYPFCYRSETPLLYRAVPSWFIRVEQNREKLIESTMNTNWVPKTIRDGRFVEWLKTARDWPVSRSRYWGTPIPIWTDEDYSEFVAIGSVKELEELSGAKDVKDLHMHNIDHITITSKKSGKVLHRISEVFDCWFESGGMPFALNHLPFSGKKWQQADFIAEGLDQTRGWFYTLTILSAFLGHPSPFKNVIVNGLILAKDGKKMSKHLKNYPDPEELMEKSGADALRLYLINSPAAHAEPFKFNEEGVKQVVKEVMIPWRNSFKFFVEQVMRHGNSFRRNEKLAFSSKNKLNKWITSRLNRLIQFVHNEMNAYRLHTVLPELIKFIDEMSRWFIRLDKDLIKAGGGESQEGLAALFEVLFNFALLMSPFAPFFSEHAYQQLKPCLNDSEQVAESVHFLMIPTPNEAAIDPSIEESFENMKSAILVGRAVRDRNKLMVRRPLAEFFVVCSEEIKEQLVDLGGYIQNDLHVMKLTFVTDEEKYVKLSATGDGKLLGKRLGKKFKGVCESLKKFSYEQLASLYEKALVAKNNHQQPPTFEVNGELLNTDEIIFNREFVNPDKSRFDGDANGNICAFCDLLESDLINEITVAREIRKKVQQTRKKLGLKPSDKIDIFVAVQEGNCVWECLHSKREEVVAALGLEIQTVSQDEKPANGHSFDFSVNDIPFNLTIVLNK</sequence>
<feature type="domain" description="Methionyl/Valyl/Leucyl/Isoleucyl-tRNA synthetase anticodon-binding" evidence="12">
    <location>
        <begin position="688"/>
        <end position="833"/>
    </location>
</feature>
<evidence type="ECO:0000256" key="4">
    <source>
        <dbReference type="ARBA" id="ARBA00022741"/>
    </source>
</evidence>
<keyword evidence="5 10" id="KW-0067">ATP-binding</keyword>
<dbReference type="EMBL" id="JAPFFF010000009">
    <property type="protein sequence ID" value="KAK8882667.1"/>
    <property type="molecule type" value="Genomic_DNA"/>
</dbReference>
<evidence type="ECO:0000313" key="14">
    <source>
        <dbReference type="Proteomes" id="UP001470230"/>
    </source>
</evidence>
<dbReference type="InterPro" id="IPR002300">
    <property type="entry name" value="aa-tRNA-synth_Ia"/>
</dbReference>
<dbReference type="InterPro" id="IPR023586">
    <property type="entry name" value="Ile-tRNA-ligase_type2"/>
</dbReference>
<reference evidence="13 14" key="1">
    <citation type="submission" date="2024-04" db="EMBL/GenBank/DDBJ databases">
        <title>Tritrichomonas musculus Genome.</title>
        <authorList>
            <person name="Alves-Ferreira E."/>
            <person name="Grigg M."/>
            <person name="Lorenzi H."/>
            <person name="Galac M."/>
        </authorList>
    </citation>
    <scope>NUCLEOTIDE SEQUENCE [LARGE SCALE GENOMIC DNA]</scope>
    <source>
        <strain evidence="13 14">EAF2021</strain>
    </source>
</reference>
<dbReference type="PRINTS" id="PR00984">
    <property type="entry name" value="TRNASYNTHILE"/>
</dbReference>
<dbReference type="PANTHER" id="PTHR42780:SF1">
    <property type="entry name" value="ISOLEUCINE--TRNA LIGASE, CYTOPLASMIC"/>
    <property type="match status" value="1"/>
</dbReference>
<dbReference type="InterPro" id="IPR002301">
    <property type="entry name" value="Ile-tRNA-ligase"/>
</dbReference>
<dbReference type="Gene3D" id="3.40.50.620">
    <property type="entry name" value="HUPs"/>
    <property type="match status" value="2"/>
</dbReference>
<dbReference type="InterPro" id="IPR001412">
    <property type="entry name" value="aa-tRNA-synth_I_CS"/>
</dbReference>
<dbReference type="Pfam" id="PF19302">
    <property type="entry name" value="DUF5915"/>
    <property type="match status" value="1"/>
</dbReference>
<feature type="domain" description="Aminoacyl-tRNA synthetase class Ia" evidence="11">
    <location>
        <begin position="19"/>
        <end position="635"/>
    </location>
</feature>
<dbReference type="InterPro" id="IPR033709">
    <property type="entry name" value="Anticodon_Ile_ABEc"/>
</dbReference>
<evidence type="ECO:0000256" key="3">
    <source>
        <dbReference type="ARBA" id="ARBA00022598"/>
    </source>
</evidence>
<comment type="similarity">
    <text evidence="1 10">Belongs to the class-I aminoacyl-tRNA synthetase family.</text>
</comment>
<dbReference type="Gene3D" id="1.10.730.10">
    <property type="entry name" value="Isoleucyl-tRNA Synthetase, Domain 1"/>
    <property type="match status" value="1"/>
</dbReference>
<dbReference type="Proteomes" id="UP001470230">
    <property type="component" value="Unassembled WGS sequence"/>
</dbReference>
<comment type="caution">
    <text evidence="13">The sequence shown here is derived from an EMBL/GenBank/DDBJ whole genome shotgun (WGS) entry which is preliminary data.</text>
</comment>
<keyword evidence="4 10" id="KW-0547">Nucleotide-binding</keyword>
<organism evidence="13 14">
    <name type="scientific">Tritrichomonas musculus</name>
    <dbReference type="NCBI Taxonomy" id="1915356"/>
    <lineage>
        <taxon>Eukaryota</taxon>
        <taxon>Metamonada</taxon>
        <taxon>Parabasalia</taxon>
        <taxon>Tritrichomonadida</taxon>
        <taxon>Tritrichomonadidae</taxon>
        <taxon>Tritrichomonas</taxon>
    </lineage>
</organism>
<evidence type="ECO:0000259" key="12">
    <source>
        <dbReference type="Pfam" id="PF08264"/>
    </source>
</evidence>
<dbReference type="SUPFAM" id="SSF47323">
    <property type="entry name" value="Anticodon-binding domain of a subclass of class I aminoacyl-tRNA synthetases"/>
    <property type="match status" value="1"/>
</dbReference>
<dbReference type="EC" id="6.1.1.5" evidence="2"/>
<keyword evidence="14" id="KW-1185">Reference proteome</keyword>
<evidence type="ECO:0000256" key="9">
    <source>
        <dbReference type="ARBA" id="ARBA00048359"/>
    </source>
</evidence>
<evidence type="ECO:0000313" key="13">
    <source>
        <dbReference type="EMBL" id="KAK8882667.1"/>
    </source>
</evidence>
<evidence type="ECO:0000256" key="1">
    <source>
        <dbReference type="ARBA" id="ARBA00005594"/>
    </source>
</evidence>
<protein>
    <recommendedName>
        <fullName evidence="2">isoleucine--tRNA ligase</fullName>
        <ecNumber evidence="2">6.1.1.5</ecNumber>
    </recommendedName>
    <alternativeName>
        <fullName evidence="8">Isoleucyl-tRNA synthetase</fullName>
    </alternativeName>
</protein>